<dbReference type="EMBL" id="CP063304">
    <property type="protein sequence ID" value="QOV20743.1"/>
    <property type="molecule type" value="Genomic_DNA"/>
</dbReference>
<evidence type="ECO:0000256" key="4">
    <source>
        <dbReference type="ARBA" id="ARBA00013208"/>
    </source>
</evidence>
<name>A0A7M2RK89_9FIRM</name>
<dbReference type="RefSeq" id="WP_193737057.1">
    <property type="nucleotide sequence ID" value="NZ_CP063304.1"/>
</dbReference>
<keyword evidence="7" id="KW-0472">Membrane</keyword>
<feature type="active site" evidence="6">
    <location>
        <position position="93"/>
    </location>
</feature>
<dbReference type="PRINTS" id="PR00727">
    <property type="entry name" value="LEADERPTASE"/>
</dbReference>
<keyword evidence="10" id="KW-1185">Reference proteome</keyword>
<dbReference type="GO" id="GO:0009003">
    <property type="term" value="F:signal peptidase activity"/>
    <property type="evidence" value="ECO:0007669"/>
    <property type="project" value="UniProtKB-EC"/>
</dbReference>
<evidence type="ECO:0000313" key="10">
    <source>
        <dbReference type="Proteomes" id="UP000593601"/>
    </source>
</evidence>
<dbReference type="PANTHER" id="PTHR43390:SF1">
    <property type="entry name" value="CHLOROPLAST PROCESSING PEPTIDASE"/>
    <property type="match status" value="1"/>
</dbReference>
<dbReference type="InterPro" id="IPR019758">
    <property type="entry name" value="Pept_S26A_signal_pept_1_CS"/>
</dbReference>
<feature type="transmembrane region" description="Helical" evidence="7">
    <location>
        <begin position="21"/>
        <end position="41"/>
    </location>
</feature>
<keyword evidence="7" id="KW-0812">Transmembrane</keyword>
<dbReference type="InterPro" id="IPR019757">
    <property type="entry name" value="Pept_S26A_signal_pept_1_Lys-AS"/>
</dbReference>
<evidence type="ECO:0000313" key="9">
    <source>
        <dbReference type="EMBL" id="QOV20743.1"/>
    </source>
</evidence>
<dbReference type="SUPFAM" id="SSF51306">
    <property type="entry name" value="LexA/Signal peptidase"/>
    <property type="match status" value="1"/>
</dbReference>
<dbReference type="Proteomes" id="UP000593601">
    <property type="component" value="Chromosome"/>
</dbReference>
<dbReference type="PROSITE" id="PS00761">
    <property type="entry name" value="SPASE_I_3"/>
    <property type="match status" value="1"/>
</dbReference>
<evidence type="ECO:0000256" key="5">
    <source>
        <dbReference type="ARBA" id="ARBA00022801"/>
    </source>
</evidence>
<dbReference type="Pfam" id="PF10502">
    <property type="entry name" value="Peptidase_S26"/>
    <property type="match status" value="1"/>
</dbReference>
<keyword evidence="5 7" id="KW-0378">Hydrolase</keyword>
<dbReference type="Gene3D" id="2.10.109.10">
    <property type="entry name" value="Umud Fragment, subunit A"/>
    <property type="match status" value="1"/>
</dbReference>
<protein>
    <recommendedName>
        <fullName evidence="4 7">Signal peptidase I</fullName>
        <ecNumber evidence="4 7">3.4.21.89</ecNumber>
    </recommendedName>
</protein>
<dbReference type="NCBIfam" id="TIGR02227">
    <property type="entry name" value="sigpep_I_bact"/>
    <property type="match status" value="1"/>
</dbReference>
<evidence type="ECO:0000256" key="1">
    <source>
        <dbReference type="ARBA" id="ARBA00000677"/>
    </source>
</evidence>
<feature type="active site" evidence="6">
    <location>
        <position position="50"/>
    </location>
</feature>
<dbReference type="EC" id="3.4.21.89" evidence="4 7"/>
<comment type="similarity">
    <text evidence="3 7">Belongs to the peptidase S26 family.</text>
</comment>
<feature type="domain" description="Peptidase S26" evidence="8">
    <location>
        <begin position="20"/>
        <end position="178"/>
    </location>
</feature>
<dbReference type="GO" id="GO:0006465">
    <property type="term" value="P:signal peptide processing"/>
    <property type="evidence" value="ECO:0007669"/>
    <property type="project" value="InterPro"/>
</dbReference>
<keyword evidence="7" id="KW-0645">Protease</keyword>
<dbReference type="PROSITE" id="PS00760">
    <property type="entry name" value="SPASE_I_2"/>
    <property type="match status" value="1"/>
</dbReference>
<comment type="subcellular location">
    <subcellularLocation>
        <location evidence="2">Cell membrane</location>
        <topology evidence="2">Single-pass type II membrane protein</topology>
    </subcellularLocation>
    <subcellularLocation>
        <location evidence="7">Membrane</location>
        <topology evidence="7">Single-pass type II membrane protein</topology>
    </subcellularLocation>
</comment>
<evidence type="ECO:0000256" key="7">
    <source>
        <dbReference type="RuleBase" id="RU362042"/>
    </source>
</evidence>
<sequence>MNNKKKKKKTKKDSMAREIWEYVKLILIVVVVMTLLQKYVMINAEIPSESMEDNIMVGDRIFGNRLAYKKTNPKRFDVVIFKYPDDEKQYFIKRVIGLPGETVDVVEGKVFIDGADTPLDDSFCKETPLGIKDGHFEIPADSFFMLGDNRNHSRDSRYWNHPYVAKDKILAKASIRYWPFNRISLIK</sequence>
<gene>
    <name evidence="9" type="primary">lepB</name>
    <name evidence="9" type="ORF">INP51_07445</name>
</gene>
<dbReference type="InterPro" id="IPR019533">
    <property type="entry name" value="Peptidase_S26"/>
</dbReference>
<dbReference type="InterPro" id="IPR000223">
    <property type="entry name" value="Pept_S26A_signal_pept_1"/>
</dbReference>
<evidence type="ECO:0000256" key="6">
    <source>
        <dbReference type="PIRSR" id="PIRSR600223-1"/>
    </source>
</evidence>
<evidence type="ECO:0000259" key="8">
    <source>
        <dbReference type="Pfam" id="PF10502"/>
    </source>
</evidence>
<evidence type="ECO:0000256" key="3">
    <source>
        <dbReference type="ARBA" id="ARBA00009370"/>
    </source>
</evidence>
<accession>A0A7M2RK89</accession>
<keyword evidence="7" id="KW-1133">Transmembrane helix</keyword>
<dbReference type="KEGG" id="bliq:INP51_07445"/>
<organism evidence="9 10">
    <name type="scientific">Blautia liquoris</name>
    <dbReference type="NCBI Taxonomy" id="2779518"/>
    <lineage>
        <taxon>Bacteria</taxon>
        <taxon>Bacillati</taxon>
        <taxon>Bacillota</taxon>
        <taxon>Clostridia</taxon>
        <taxon>Lachnospirales</taxon>
        <taxon>Lachnospiraceae</taxon>
        <taxon>Blautia</taxon>
    </lineage>
</organism>
<reference evidence="9 10" key="1">
    <citation type="submission" date="2020-10" db="EMBL/GenBank/DDBJ databases">
        <title>Blautia liquoris sp.nov., isolated from the mud in a fermentation cellar used for the production of Chinese strong-flavoured liquor.</title>
        <authorList>
            <person name="Lu L."/>
        </authorList>
    </citation>
    <scope>NUCLEOTIDE SEQUENCE [LARGE SCALE GENOMIC DNA]</scope>
    <source>
        <strain evidence="9 10">LZLJ-3</strain>
    </source>
</reference>
<dbReference type="CDD" id="cd06530">
    <property type="entry name" value="S26_SPase_I"/>
    <property type="match status" value="1"/>
</dbReference>
<dbReference type="GO" id="GO:0004252">
    <property type="term" value="F:serine-type endopeptidase activity"/>
    <property type="evidence" value="ECO:0007669"/>
    <property type="project" value="InterPro"/>
</dbReference>
<evidence type="ECO:0000256" key="2">
    <source>
        <dbReference type="ARBA" id="ARBA00004401"/>
    </source>
</evidence>
<dbReference type="PANTHER" id="PTHR43390">
    <property type="entry name" value="SIGNAL PEPTIDASE I"/>
    <property type="match status" value="1"/>
</dbReference>
<dbReference type="GO" id="GO:0005886">
    <property type="term" value="C:plasma membrane"/>
    <property type="evidence" value="ECO:0007669"/>
    <property type="project" value="UniProtKB-SubCell"/>
</dbReference>
<proteinExistence type="inferred from homology"/>
<dbReference type="AlphaFoldDB" id="A0A7M2RK89"/>
<dbReference type="InterPro" id="IPR036286">
    <property type="entry name" value="LexA/Signal_pep-like_sf"/>
</dbReference>
<comment type="catalytic activity">
    <reaction evidence="1 7">
        <text>Cleavage of hydrophobic, N-terminal signal or leader sequences from secreted and periplasmic proteins.</text>
        <dbReference type="EC" id="3.4.21.89"/>
    </reaction>
</comment>